<evidence type="ECO:0000313" key="1">
    <source>
        <dbReference type="EMBL" id="TSE37390.1"/>
    </source>
</evidence>
<reference evidence="1 2" key="1">
    <citation type="submission" date="2019-07" db="EMBL/GenBank/DDBJ databases">
        <title>Tepidimonas fonticaldi AT-A2 draft genome.</title>
        <authorList>
            <person name="Da Costa M.S."/>
            <person name="Froufe H.J.C."/>
            <person name="Egas C."/>
            <person name="Albuquerque L."/>
        </authorList>
    </citation>
    <scope>NUCLEOTIDE SEQUENCE [LARGE SCALE GENOMIC DNA]</scope>
    <source>
        <strain evidence="1 2">AT-A2</strain>
    </source>
</reference>
<comment type="caution">
    <text evidence="1">The sequence shown here is derived from an EMBL/GenBank/DDBJ whole genome shotgun (WGS) entry which is preliminary data.</text>
</comment>
<dbReference type="AlphaFoldDB" id="A0A554XNJ1"/>
<protein>
    <submittedName>
        <fullName evidence="1">Uncharacterized protein</fullName>
    </submittedName>
</protein>
<gene>
    <name evidence="1" type="ORF">Tfont_01089</name>
</gene>
<organism evidence="1 2">
    <name type="scientific">Tepidimonas fonticaldi</name>
    <dbReference type="NCBI Taxonomy" id="1101373"/>
    <lineage>
        <taxon>Bacteria</taxon>
        <taxon>Pseudomonadati</taxon>
        <taxon>Pseudomonadota</taxon>
        <taxon>Betaproteobacteria</taxon>
        <taxon>Burkholderiales</taxon>
        <taxon>Tepidimonas</taxon>
    </lineage>
</organism>
<accession>A0A554XNJ1</accession>
<name>A0A554XNJ1_9BURK</name>
<dbReference type="EMBL" id="VJOO01000007">
    <property type="protein sequence ID" value="TSE37390.1"/>
    <property type="molecule type" value="Genomic_DNA"/>
</dbReference>
<dbReference type="Proteomes" id="UP000316388">
    <property type="component" value="Unassembled WGS sequence"/>
</dbReference>
<sequence>MELIFLVLALGAGLQVAKVREQQHRIRLLGRYLQPYRIERLMETLLDGYLRALGEDDTARRDQIWALMTTAETELRDQVRQLAADVEQIWPDDALVSTLPIALPRAHKLFPRATFDLRRALAIHAAGIEAVVANQAGLSRRDQAYMLSAEMLLLQHTCHWFCRSRTVATARMLARHKTDHAQLVQAVSPQTRDAYRQLIGR</sequence>
<evidence type="ECO:0000313" key="2">
    <source>
        <dbReference type="Proteomes" id="UP000316388"/>
    </source>
</evidence>
<proteinExistence type="predicted"/>
<dbReference type="RefSeq" id="WP_143968689.1">
    <property type="nucleotide sequence ID" value="NZ_VJOO01000007.1"/>
</dbReference>